<dbReference type="AlphaFoldDB" id="A0A099T063"/>
<dbReference type="PANTHER" id="PTHR30290:SF10">
    <property type="entry name" value="PERIPLASMIC OLIGOPEPTIDE-BINDING PROTEIN-RELATED"/>
    <property type="match status" value="1"/>
</dbReference>
<evidence type="ECO:0000259" key="5">
    <source>
        <dbReference type="Pfam" id="PF00496"/>
    </source>
</evidence>
<reference evidence="6 7" key="1">
    <citation type="submission" date="2014-09" db="EMBL/GenBank/DDBJ databases">
        <title>Draft genome sequence of an obligately methylotrophic methanogen, Methanococcoides methylutens, isolated from marine sediment.</title>
        <authorList>
            <person name="Guan Y."/>
            <person name="Ngugi D.K."/>
            <person name="Blom J."/>
            <person name="Ali S."/>
            <person name="Ferry J.G."/>
            <person name="Stingl U."/>
        </authorList>
    </citation>
    <scope>NUCLEOTIDE SEQUENCE [LARGE SCALE GENOMIC DNA]</scope>
    <source>
        <strain evidence="6 7">DSM 2657</strain>
    </source>
</reference>
<accession>A0A099T063</accession>
<evidence type="ECO:0000256" key="4">
    <source>
        <dbReference type="ARBA" id="ARBA00022729"/>
    </source>
</evidence>
<dbReference type="FunFam" id="3.10.105.10:FF:000006">
    <property type="entry name" value="Peptide ABC transporter substrate-binding protein"/>
    <property type="match status" value="1"/>
</dbReference>
<dbReference type="GO" id="GO:1904680">
    <property type="term" value="F:peptide transmembrane transporter activity"/>
    <property type="evidence" value="ECO:0007669"/>
    <property type="project" value="TreeGrafter"/>
</dbReference>
<organism evidence="6 7">
    <name type="scientific">Methanococcoides methylutens</name>
    <dbReference type="NCBI Taxonomy" id="2226"/>
    <lineage>
        <taxon>Archaea</taxon>
        <taxon>Methanobacteriati</taxon>
        <taxon>Methanobacteriota</taxon>
        <taxon>Stenosarchaea group</taxon>
        <taxon>Methanomicrobia</taxon>
        <taxon>Methanosarcinales</taxon>
        <taxon>Methanosarcinaceae</taxon>
        <taxon>Methanococcoides</taxon>
    </lineage>
</organism>
<dbReference type="InterPro" id="IPR039424">
    <property type="entry name" value="SBP_5"/>
</dbReference>
<keyword evidence="7" id="KW-1185">Reference proteome</keyword>
<dbReference type="GO" id="GO:0042597">
    <property type="term" value="C:periplasmic space"/>
    <property type="evidence" value="ECO:0007669"/>
    <property type="project" value="UniProtKB-ARBA"/>
</dbReference>
<dbReference type="GO" id="GO:0043190">
    <property type="term" value="C:ATP-binding cassette (ABC) transporter complex"/>
    <property type="evidence" value="ECO:0007669"/>
    <property type="project" value="InterPro"/>
</dbReference>
<keyword evidence="3" id="KW-0813">Transport</keyword>
<dbReference type="CDD" id="cd08490">
    <property type="entry name" value="PBP2_NikA_DppA_OppA_like_3"/>
    <property type="match status" value="1"/>
</dbReference>
<evidence type="ECO:0000313" key="6">
    <source>
        <dbReference type="EMBL" id="KGK98334.1"/>
    </source>
</evidence>
<feature type="domain" description="Solute-binding protein family 5" evidence="5">
    <location>
        <begin position="66"/>
        <end position="421"/>
    </location>
</feature>
<dbReference type="Proteomes" id="UP000029859">
    <property type="component" value="Unassembled WGS sequence"/>
</dbReference>
<evidence type="ECO:0000256" key="2">
    <source>
        <dbReference type="ARBA" id="ARBA00005695"/>
    </source>
</evidence>
<dbReference type="Gene3D" id="3.40.190.10">
    <property type="entry name" value="Periplasmic binding protein-like II"/>
    <property type="match status" value="1"/>
</dbReference>
<sequence length="508" mass="57671">MGGLIATVLLTAGCTAPQEDDATNELVVGISTDVNNWYLDKFPDGDGRFVWSQVYETLVRLDTDLNIVPGLAESWETPDDGKTWIFHLRDDVYFHDGTPFDANSVVFSYSNESYVKKMGALRALDHIEIIDENTVKFVMNKPMPLPFYLTHVAWPIMSPSCVHENGNFAEPIGTGPFKFEKQVTDQEIVLVRNDKYWGDKPALETVTFKVIPEATTRVMALETKEVDMAIKLPEYDVSRLEEEPDVDVYRKLTTFTDFLQFNCNSGVFKDKEVRKAVAYSINTEQMVNTVLEGIGSPAKGRAFSPVMMYSNPELDLYEYNVEKARDILYEAGWQDSDNDGVLEKNGEPLKATIVVGKGVWASRHVPMAEAIQGTLQKVGMDADIQVLESGAINKLENEGQFDVIFRTGYFVWGPYPRHFFVHQSYCPYSHYNNPEYDKLANAADSTVDPEKQKQLYYDLQDMVLEELPAFYLVHEEKIIAANSYVKGYQITAEDPWLNLEGVYLEEEQ</sequence>
<dbReference type="Gene3D" id="3.10.105.10">
    <property type="entry name" value="Dipeptide-binding Protein, Domain 3"/>
    <property type="match status" value="1"/>
</dbReference>
<protein>
    <submittedName>
        <fullName evidence="6">ABC transporter substrate-binding protein</fullName>
    </submittedName>
</protein>
<dbReference type="GO" id="GO:0015833">
    <property type="term" value="P:peptide transport"/>
    <property type="evidence" value="ECO:0007669"/>
    <property type="project" value="TreeGrafter"/>
</dbReference>
<evidence type="ECO:0000256" key="1">
    <source>
        <dbReference type="ARBA" id="ARBA00004196"/>
    </source>
</evidence>
<dbReference type="SUPFAM" id="SSF53850">
    <property type="entry name" value="Periplasmic binding protein-like II"/>
    <property type="match status" value="1"/>
</dbReference>
<dbReference type="EMBL" id="JRHO01000014">
    <property type="protein sequence ID" value="KGK98334.1"/>
    <property type="molecule type" value="Genomic_DNA"/>
</dbReference>
<dbReference type="Pfam" id="PF00496">
    <property type="entry name" value="SBP_bac_5"/>
    <property type="match status" value="1"/>
</dbReference>
<comment type="subcellular location">
    <subcellularLocation>
        <location evidence="1">Cell envelope</location>
    </subcellularLocation>
</comment>
<comment type="similarity">
    <text evidence="2">Belongs to the bacterial solute-binding protein 5 family.</text>
</comment>
<keyword evidence="4" id="KW-0732">Signal</keyword>
<dbReference type="InterPro" id="IPR000914">
    <property type="entry name" value="SBP_5_dom"/>
</dbReference>
<name>A0A099T063_METMT</name>
<dbReference type="InterPro" id="IPR030678">
    <property type="entry name" value="Peptide/Ni-bd"/>
</dbReference>
<gene>
    <name evidence="6" type="ORF">LI82_11505</name>
</gene>
<evidence type="ECO:0000256" key="3">
    <source>
        <dbReference type="ARBA" id="ARBA00022448"/>
    </source>
</evidence>
<comment type="caution">
    <text evidence="6">The sequence shown here is derived from an EMBL/GenBank/DDBJ whole genome shotgun (WGS) entry which is preliminary data.</text>
</comment>
<dbReference type="OrthoDB" id="194307at2157"/>
<evidence type="ECO:0000313" key="7">
    <source>
        <dbReference type="Proteomes" id="UP000029859"/>
    </source>
</evidence>
<proteinExistence type="inferred from homology"/>
<dbReference type="PANTHER" id="PTHR30290">
    <property type="entry name" value="PERIPLASMIC BINDING COMPONENT OF ABC TRANSPORTER"/>
    <property type="match status" value="1"/>
</dbReference>
<dbReference type="PIRSF" id="PIRSF002741">
    <property type="entry name" value="MppA"/>
    <property type="match status" value="1"/>
</dbReference>